<sequence length="363" mass="41043">MRKYNLVAVFLSALFETVHGHYGYVQIQCRVPDSQQHVEFIFTVTYNMIEYLRYNKFVLDQCKKVGQYIVPLSDKTVPPEVIIRLDNVNQKAILVCSAYDFYPKPIRLTWIRDDQVMAADVTSIEEQDNGDWFYQIHSHLEYFPKPGEKISCVVEHASSNKPMIYHWDPSLPESEKAKIILGAVGLSIGVFMAAGGLIYYKRKHTGFYRLPVCLLPMQTMNETEQHLELELQVIFVAVQTVGNTERLLDSCVRIQKPPPSEVPPSSVLAREPRARIGRELREKDNKNAEAVCLRVRKGLRRLFMASTAALALSPARFFFFSLSGAHAEQEPELIGFHSQVSESAVNSDGGSLRGPLYTSSPAG</sequence>
<keyword evidence="4" id="KW-0732">Signal</keyword>
<evidence type="ECO:0000313" key="7">
    <source>
        <dbReference type="Proteomes" id="UP001558613"/>
    </source>
</evidence>
<dbReference type="InterPro" id="IPR007110">
    <property type="entry name" value="Ig-like_dom"/>
</dbReference>
<evidence type="ECO:0000256" key="4">
    <source>
        <dbReference type="SAM" id="SignalP"/>
    </source>
</evidence>
<dbReference type="Proteomes" id="UP001558613">
    <property type="component" value="Unassembled WGS sequence"/>
</dbReference>
<dbReference type="PANTHER" id="PTHR19944">
    <property type="entry name" value="MHC CLASS II-RELATED"/>
    <property type="match status" value="1"/>
</dbReference>
<reference evidence="6 7" key="1">
    <citation type="submission" date="2023-09" db="EMBL/GenBank/DDBJ databases">
        <authorList>
            <person name="Wang M."/>
        </authorList>
    </citation>
    <scope>NUCLEOTIDE SEQUENCE [LARGE SCALE GENOMIC DNA]</scope>
    <source>
        <strain evidence="6">GT-2023</strain>
        <tissue evidence="6">Liver</tissue>
    </source>
</reference>
<dbReference type="InterPro" id="IPR036179">
    <property type="entry name" value="Ig-like_dom_sf"/>
</dbReference>
<feature type="transmembrane region" description="Helical" evidence="3">
    <location>
        <begin position="179"/>
        <end position="200"/>
    </location>
</feature>
<evidence type="ECO:0000256" key="2">
    <source>
        <dbReference type="SAM" id="MobiDB-lite"/>
    </source>
</evidence>
<keyword evidence="1" id="KW-0325">Glycoprotein</keyword>
<dbReference type="SUPFAM" id="SSF48726">
    <property type="entry name" value="Immunoglobulin"/>
    <property type="match status" value="1"/>
</dbReference>
<dbReference type="InterPro" id="IPR011162">
    <property type="entry name" value="MHC_I/II-like_Ag-recog"/>
</dbReference>
<comment type="caution">
    <text evidence="6">The sequence shown here is derived from an EMBL/GenBank/DDBJ whole genome shotgun (WGS) entry which is preliminary data.</text>
</comment>
<name>A0ABR3MYB6_9TELE</name>
<gene>
    <name evidence="6" type="ORF">QQF64_031904</name>
</gene>
<evidence type="ECO:0000256" key="1">
    <source>
        <dbReference type="ARBA" id="ARBA00023180"/>
    </source>
</evidence>
<evidence type="ECO:0000256" key="3">
    <source>
        <dbReference type="SAM" id="Phobius"/>
    </source>
</evidence>
<dbReference type="PROSITE" id="PS50835">
    <property type="entry name" value="IG_LIKE"/>
    <property type="match status" value="1"/>
</dbReference>
<protein>
    <recommendedName>
        <fullName evidence="5">Ig-like domain-containing protein</fullName>
    </recommendedName>
</protein>
<accession>A0ABR3MYB6</accession>
<proteinExistence type="predicted"/>
<evidence type="ECO:0000259" key="5">
    <source>
        <dbReference type="PROSITE" id="PS50835"/>
    </source>
</evidence>
<feature type="chain" id="PRO_5045439911" description="Ig-like domain-containing protein" evidence="4">
    <location>
        <begin position="21"/>
        <end position="363"/>
    </location>
</feature>
<keyword evidence="3" id="KW-0812">Transmembrane</keyword>
<dbReference type="EMBL" id="JAYMGO010000008">
    <property type="protein sequence ID" value="KAL1269615.1"/>
    <property type="molecule type" value="Genomic_DNA"/>
</dbReference>
<organism evidence="6 7">
    <name type="scientific">Cirrhinus molitorella</name>
    <name type="common">mud carp</name>
    <dbReference type="NCBI Taxonomy" id="172907"/>
    <lineage>
        <taxon>Eukaryota</taxon>
        <taxon>Metazoa</taxon>
        <taxon>Chordata</taxon>
        <taxon>Craniata</taxon>
        <taxon>Vertebrata</taxon>
        <taxon>Euteleostomi</taxon>
        <taxon>Actinopterygii</taxon>
        <taxon>Neopterygii</taxon>
        <taxon>Teleostei</taxon>
        <taxon>Ostariophysi</taxon>
        <taxon>Cypriniformes</taxon>
        <taxon>Cyprinidae</taxon>
        <taxon>Labeoninae</taxon>
        <taxon>Labeonini</taxon>
        <taxon>Cirrhinus</taxon>
    </lineage>
</organism>
<feature type="signal peptide" evidence="4">
    <location>
        <begin position="1"/>
        <end position="20"/>
    </location>
</feature>
<keyword evidence="3" id="KW-1133">Transmembrane helix</keyword>
<keyword evidence="3" id="KW-0472">Membrane</keyword>
<dbReference type="InterPro" id="IPR013783">
    <property type="entry name" value="Ig-like_fold"/>
</dbReference>
<dbReference type="SMART" id="SM00407">
    <property type="entry name" value="IGc1"/>
    <property type="match status" value="1"/>
</dbReference>
<feature type="region of interest" description="Disordered" evidence="2">
    <location>
        <begin position="343"/>
        <end position="363"/>
    </location>
</feature>
<keyword evidence="7" id="KW-1185">Reference proteome</keyword>
<dbReference type="InterPro" id="IPR003597">
    <property type="entry name" value="Ig_C1-set"/>
</dbReference>
<dbReference type="PANTHER" id="PTHR19944:SF99">
    <property type="entry name" value="HLA CLASS II HISTOCOMPATIBILITY ANTIGEN, DRB1 BETA CHAIN"/>
    <property type="match status" value="1"/>
</dbReference>
<dbReference type="InterPro" id="IPR050160">
    <property type="entry name" value="MHC/Immunoglobulin"/>
</dbReference>
<dbReference type="SUPFAM" id="SSF54452">
    <property type="entry name" value="MHC antigen-recognition domain"/>
    <property type="match status" value="1"/>
</dbReference>
<dbReference type="Gene3D" id="2.60.40.10">
    <property type="entry name" value="Immunoglobulins"/>
    <property type="match status" value="1"/>
</dbReference>
<evidence type="ECO:0000313" key="6">
    <source>
        <dbReference type="EMBL" id="KAL1269615.1"/>
    </source>
</evidence>
<dbReference type="Pfam" id="PF07654">
    <property type="entry name" value="C1-set"/>
    <property type="match status" value="1"/>
</dbReference>
<feature type="domain" description="Ig-like" evidence="5">
    <location>
        <begin position="79"/>
        <end position="164"/>
    </location>
</feature>